<organism evidence="5 6">
    <name type="scientific">Variovorax ginsengisoli</name>
    <dbReference type="NCBI Taxonomy" id="363844"/>
    <lineage>
        <taxon>Bacteria</taxon>
        <taxon>Pseudomonadati</taxon>
        <taxon>Pseudomonadota</taxon>
        <taxon>Betaproteobacteria</taxon>
        <taxon>Burkholderiales</taxon>
        <taxon>Comamonadaceae</taxon>
        <taxon>Variovorax</taxon>
    </lineage>
</organism>
<dbReference type="InterPro" id="IPR000683">
    <property type="entry name" value="Gfo/Idh/MocA-like_OxRdtase_N"/>
</dbReference>
<dbReference type="PANTHER" id="PTHR43708:SF5">
    <property type="entry name" value="CONSERVED EXPRESSED OXIDOREDUCTASE (EUROFUNG)-RELATED"/>
    <property type="match status" value="1"/>
</dbReference>
<dbReference type="InterPro" id="IPR051317">
    <property type="entry name" value="Gfo/Idh/MocA_oxidoreduct"/>
</dbReference>
<dbReference type="Pfam" id="PF01408">
    <property type="entry name" value="GFO_IDH_MocA"/>
    <property type="match status" value="1"/>
</dbReference>
<comment type="similarity">
    <text evidence="1">Belongs to the Gfo/Idh/MocA family.</text>
</comment>
<evidence type="ECO:0000256" key="1">
    <source>
        <dbReference type="ARBA" id="ARBA00010928"/>
    </source>
</evidence>
<feature type="domain" description="Gfo/Idh/MocA-like oxidoreductase C-terminal" evidence="4">
    <location>
        <begin position="135"/>
        <end position="350"/>
    </location>
</feature>
<evidence type="ECO:0000313" key="5">
    <source>
        <dbReference type="EMBL" id="MDP9901368.1"/>
    </source>
</evidence>
<feature type="domain" description="Gfo/Idh/MocA-like oxidoreductase N-terminal" evidence="3">
    <location>
        <begin position="6"/>
        <end position="122"/>
    </location>
</feature>
<dbReference type="Pfam" id="PF02894">
    <property type="entry name" value="GFO_IDH_MocA_C"/>
    <property type="match status" value="1"/>
</dbReference>
<accession>A0ABT9SBY9</accession>
<dbReference type="InterPro" id="IPR036291">
    <property type="entry name" value="NAD(P)-bd_dom_sf"/>
</dbReference>
<protein>
    <submittedName>
        <fullName evidence="5">Dehydrogenase</fullName>
    </submittedName>
</protein>
<keyword evidence="2" id="KW-0560">Oxidoreductase</keyword>
<dbReference type="InterPro" id="IPR004104">
    <property type="entry name" value="Gfo/Idh/MocA-like_OxRdtase_C"/>
</dbReference>
<dbReference type="PANTHER" id="PTHR43708">
    <property type="entry name" value="CONSERVED EXPRESSED OXIDOREDUCTASE (EUROFUNG)"/>
    <property type="match status" value="1"/>
</dbReference>
<gene>
    <name evidence="5" type="ORF">J2W36_003635</name>
</gene>
<dbReference type="EMBL" id="JAUSRO010000012">
    <property type="protein sequence ID" value="MDP9901368.1"/>
    <property type="molecule type" value="Genomic_DNA"/>
</dbReference>
<dbReference type="SUPFAM" id="SSF51735">
    <property type="entry name" value="NAD(P)-binding Rossmann-fold domains"/>
    <property type="match status" value="1"/>
</dbReference>
<dbReference type="Gene3D" id="3.40.50.720">
    <property type="entry name" value="NAD(P)-binding Rossmann-like Domain"/>
    <property type="match status" value="1"/>
</dbReference>
<sequence>MTLPLLRVGLVGYGFAGRTFHAPVLSAVPGLQLAAVASSQPAQVQADWPGVPVESDAQALLRRSDIDLVVIAAPNAQHHPLARDALKSGKHVVVDKPFTLDAAQAHDLAALAAQHQRVLSVYQNRRYDADFLTLRDLLASGQLGRPVYFESHFDRFRPEVRDRWREQAVPGAGLWGDLGSHLLDQALQLFGKPDTLQVDLAALRDAAVVEDYFHAVLRYETGPHAPLRVVLHATALAAHAAPRYLVHGTRGSYVKQGVDPQEDALRAGLRPGGADWGVDPVTGDLRVLAVGDWMKDSRVPNWPGNYGDYYAAVRDAIRGTGPNPVPPEQAVELMALLDLGRRSAEEGRVLPTP</sequence>
<dbReference type="RefSeq" id="WP_307691142.1">
    <property type="nucleotide sequence ID" value="NZ_JAUSRO010000012.1"/>
</dbReference>
<evidence type="ECO:0000259" key="3">
    <source>
        <dbReference type="Pfam" id="PF01408"/>
    </source>
</evidence>
<dbReference type="Gene3D" id="3.30.360.10">
    <property type="entry name" value="Dihydrodipicolinate Reductase, domain 2"/>
    <property type="match status" value="1"/>
</dbReference>
<name>A0ABT9SBY9_9BURK</name>
<comment type="caution">
    <text evidence="5">The sequence shown here is derived from an EMBL/GenBank/DDBJ whole genome shotgun (WGS) entry which is preliminary data.</text>
</comment>
<keyword evidence="6" id="KW-1185">Reference proteome</keyword>
<proteinExistence type="inferred from homology"/>
<evidence type="ECO:0000259" key="4">
    <source>
        <dbReference type="Pfam" id="PF02894"/>
    </source>
</evidence>
<evidence type="ECO:0000256" key="2">
    <source>
        <dbReference type="ARBA" id="ARBA00023002"/>
    </source>
</evidence>
<dbReference type="Proteomes" id="UP001226867">
    <property type="component" value="Unassembled WGS sequence"/>
</dbReference>
<reference evidence="5 6" key="1">
    <citation type="submission" date="2023-07" db="EMBL/GenBank/DDBJ databases">
        <title>Sorghum-associated microbial communities from plants grown in Nebraska, USA.</title>
        <authorList>
            <person name="Schachtman D."/>
        </authorList>
    </citation>
    <scope>NUCLEOTIDE SEQUENCE [LARGE SCALE GENOMIC DNA]</scope>
    <source>
        <strain evidence="5 6">DS1607</strain>
    </source>
</reference>
<dbReference type="NCBIfam" id="NF008607">
    <property type="entry name" value="PRK11579.1"/>
    <property type="match status" value="1"/>
</dbReference>
<evidence type="ECO:0000313" key="6">
    <source>
        <dbReference type="Proteomes" id="UP001226867"/>
    </source>
</evidence>